<evidence type="ECO:0000256" key="9">
    <source>
        <dbReference type="RuleBase" id="RU003906"/>
    </source>
</evidence>
<comment type="similarity">
    <text evidence="1 7 8">Belongs to the universal ribosomal protein uL3 family.</text>
</comment>
<evidence type="ECO:0000256" key="6">
    <source>
        <dbReference type="ARBA" id="ARBA00035243"/>
    </source>
</evidence>
<keyword evidence="12" id="KW-1185">Reference proteome</keyword>
<evidence type="ECO:0000256" key="4">
    <source>
        <dbReference type="ARBA" id="ARBA00022980"/>
    </source>
</evidence>
<evidence type="ECO:0000256" key="7">
    <source>
        <dbReference type="HAMAP-Rule" id="MF_01325"/>
    </source>
</evidence>
<proteinExistence type="inferred from homology"/>
<dbReference type="Gene3D" id="2.40.30.10">
    <property type="entry name" value="Translation factors"/>
    <property type="match status" value="1"/>
</dbReference>
<reference evidence="12" key="1">
    <citation type="journal article" date="2019" name="Int. J. Syst. Evol. Microbiol.">
        <title>Halobacteriovorax valvorus sp. nov., a novel prokaryotic predator isolated from coastal seawater of China.</title>
        <authorList>
            <person name="Chen M.-X."/>
        </authorList>
    </citation>
    <scope>NUCLEOTIDE SEQUENCE [LARGE SCALE GENOMIC DNA]</scope>
    <source>
        <strain evidence="12">BL9</strain>
    </source>
</reference>
<evidence type="ECO:0000256" key="3">
    <source>
        <dbReference type="ARBA" id="ARBA00022884"/>
    </source>
</evidence>
<name>A0ABY0IK43_9BACT</name>
<dbReference type="GO" id="GO:0005840">
    <property type="term" value="C:ribosome"/>
    <property type="evidence" value="ECO:0007669"/>
    <property type="project" value="UniProtKB-KW"/>
</dbReference>
<keyword evidence="4 7" id="KW-0689">Ribosomal protein</keyword>
<evidence type="ECO:0000256" key="10">
    <source>
        <dbReference type="SAM" id="MobiDB-lite"/>
    </source>
</evidence>
<dbReference type="PANTHER" id="PTHR11229:SF16">
    <property type="entry name" value="LARGE RIBOSOMAL SUBUNIT PROTEIN UL3C"/>
    <property type="match status" value="1"/>
</dbReference>
<keyword evidence="3 7" id="KW-0694">RNA-binding</keyword>
<evidence type="ECO:0000256" key="8">
    <source>
        <dbReference type="RuleBase" id="RU003905"/>
    </source>
</evidence>
<keyword evidence="5 7" id="KW-0687">Ribonucleoprotein</keyword>
<keyword evidence="2 7" id="KW-0699">rRNA-binding</keyword>
<dbReference type="EMBL" id="QDKL01000001">
    <property type="protein sequence ID" value="RZF22935.1"/>
    <property type="molecule type" value="Genomic_DNA"/>
</dbReference>
<accession>A0ABY0IK43</accession>
<dbReference type="InterPro" id="IPR009000">
    <property type="entry name" value="Transl_B-barrel_sf"/>
</dbReference>
<dbReference type="Gene3D" id="3.30.160.810">
    <property type="match status" value="1"/>
</dbReference>
<dbReference type="RefSeq" id="WP_114705876.1">
    <property type="nucleotide sequence ID" value="NZ_QDKL01000001.1"/>
</dbReference>
<dbReference type="InterPro" id="IPR019926">
    <property type="entry name" value="Ribosomal_uL3_CS"/>
</dbReference>
<comment type="caution">
    <text evidence="11">The sequence shown here is derived from an EMBL/GenBank/DDBJ whole genome shotgun (WGS) entry which is preliminary data.</text>
</comment>
<comment type="function">
    <text evidence="7 9">One of the primary rRNA binding proteins, it binds directly near the 3'-end of the 23S rRNA, where it nucleates assembly of the 50S subunit.</text>
</comment>
<dbReference type="Proteomes" id="UP000443582">
    <property type="component" value="Unassembled WGS sequence"/>
</dbReference>
<dbReference type="InterPro" id="IPR000597">
    <property type="entry name" value="Ribosomal_uL3"/>
</dbReference>
<dbReference type="NCBIfam" id="TIGR03625">
    <property type="entry name" value="L3_bact"/>
    <property type="match status" value="1"/>
</dbReference>
<evidence type="ECO:0000313" key="11">
    <source>
        <dbReference type="EMBL" id="RZF22935.1"/>
    </source>
</evidence>
<dbReference type="PANTHER" id="PTHR11229">
    <property type="entry name" value="50S RIBOSOMAL PROTEIN L3"/>
    <property type="match status" value="1"/>
</dbReference>
<sequence>MTEETQAVETAATESSSSLALNTIYGVKAGMTRIFDEAGNHVPVTVIKLIPNKVTQVKTLDKDGYEAYQVGYYEKREKLLNKATKGHLKSANVENNFVRFAEVTAQGVDAANLGKDLSVESFEASTYVDVTGTSKGKGFQGQMKRHNFKGGPATHGSKFHRRGGSIGNRATPGKVWKNKRMPGHMGSETKTIQNIKVVEVNQDKGYMLLKGSVPGSKNGFVRIAKALKK</sequence>
<organism evidence="11 12">
    <name type="scientific">Halobacteriovorax vibrionivorans</name>
    <dbReference type="NCBI Taxonomy" id="2152716"/>
    <lineage>
        <taxon>Bacteria</taxon>
        <taxon>Pseudomonadati</taxon>
        <taxon>Bdellovibrionota</taxon>
        <taxon>Bacteriovoracia</taxon>
        <taxon>Bacteriovoracales</taxon>
        <taxon>Halobacteriovoraceae</taxon>
        <taxon>Halobacteriovorax</taxon>
    </lineage>
</organism>
<dbReference type="Pfam" id="PF00297">
    <property type="entry name" value="Ribosomal_L3"/>
    <property type="match status" value="1"/>
</dbReference>
<dbReference type="InterPro" id="IPR019927">
    <property type="entry name" value="Ribosomal_uL3_bac/org-type"/>
</dbReference>
<dbReference type="SUPFAM" id="SSF50447">
    <property type="entry name" value="Translation proteins"/>
    <property type="match status" value="1"/>
</dbReference>
<dbReference type="PROSITE" id="PS00474">
    <property type="entry name" value="RIBOSOMAL_L3"/>
    <property type="match status" value="1"/>
</dbReference>
<evidence type="ECO:0000256" key="5">
    <source>
        <dbReference type="ARBA" id="ARBA00023274"/>
    </source>
</evidence>
<gene>
    <name evidence="7" type="primary">rplC</name>
    <name evidence="11" type="ORF">DAY19_03930</name>
</gene>
<evidence type="ECO:0000256" key="1">
    <source>
        <dbReference type="ARBA" id="ARBA00006540"/>
    </source>
</evidence>
<evidence type="ECO:0000313" key="12">
    <source>
        <dbReference type="Proteomes" id="UP000443582"/>
    </source>
</evidence>
<protein>
    <recommendedName>
        <fullName evidence="6 7">Large ribosomal subunit protein uL3</fullName>
    </recommendedName>
</protein>
<comment type="subunit">
    <text evidence="7 9">Part of the 50S ribosomal subunit. Forms a cluster with proteins L14 and L19.</text>
</comment>
<feature type="region of interest" description="Disordered" evidence="10">
    <location>
        <begin position="147"/>
        <end position="186"/>
    </location>
</feature>
<dbReference type="HAMAP" id="MF_01325_B">
    <property type="entry name" value="Ribosomal_uL3_B"/>
    <property type="match status" value="1"/>
</dbReference>
<evidence type="ECO:0000256" key="2">
    <source>
        <dbReference type="ARBA" id="ARBA00022730"/>
    </source>
</evidence>